<dbReference type="Proteomes" id="UP000053593">
    <property type="component" value="Unassembled WGS sequence"/>
</dbReference>
<dbReference type="EMBL" id="KN834798">
    <property type="protein sequence ID" value="KIK56326.1"/>
    <property type="molecule type" value="Genomic_DNA"/>
</dbReference>
<keyword evidence="3" id="KW-1185">Reference proteome</keyword>
<evidence type="ECO:0000313" key="3">
    <source>
        <dbReference type="Proteomes" id="UP000053593"/>
    </source>
</evidence>
<protein>
    <submittedName>
        <fullName evidence="2">Uncharacterized protein</fullName>
    </submittedName>
</protein>
<name>A0A0D0BMZ8_9AGAR</name>
<feature type="region of interest" description="Disordered" evidence="1">
    <location>
        <begin position="202"/>
        <end position="223"/>
    </location>
</feature>
<accession>A0A0D0BMZ8</accession>
<dbReference type="AlphaFoldDB" id="A0A0D0BMZ8"/>
<gene>
    <name evidence="2" type="ORF">GYMLUDRAFT_61990</name>
</gene>
<evidence type="ECO:0000256" key="1">
    <source>
        <dbReference type="SAM" id="MobiDB-lite"/>
    </source>
</evidence>
<feature type="compositionally biased region" description="Polar residues" evidence="1">
    <location>
        <begin position="172"/>
        <end position="189"/>
    </location>
</feature>
<feature type="region of interest" description="Disordered" evidence="1">
    <location>
        <begin position="163"/>
        <end position="189"/>
    </location>
</feature>
<sequence length="223" mass="24796">MVIFRQLVGLEGKAVLSPTDDGMFLPSDSNSQIEDRNTAKSQVLHHQDLMIQSQLEREEGISFPTEHTSNLILGRACSDPGSWDLAASEFSASSSLGPLRMDEREEQMRETWLGDEQRYTLSPEPIVEAYRNSSLDADCPSNCLWCPTNSIPLADSKHFPDTEHLTEKSMGSDKTTALQPTGPQVSKNSKQAWLEAMKYRSHRASGGKCSTDGESRFKTIDLK</sequence>
<reference evidence="2 3" key="1">
    <citation type="submission" date="2014-04" db="EMBL/GenBank/DDBJ databases">
        <title>Evolutionary Origins and Diversification of the Mycorrhizal Mutualists.</title>
        <authorList>
            <consortium name="DOE Joint Genome Institute"/>
            <consortium name="Mycorrhizal Genomics Consortium"/>
            <person name="Kohler A."/>
            <person name="Kuo A."/>
            <person name="Nagy L.G."/>
            <person name="Floudas D."/>
            <person name="Copeland A."/>
            <person name="Barry K.W."/>
            <person name="Cichocki N."/>
            <person name="Veneault-Fourrey C."/>
            <person name="LaButti K."/>
            <person name="Lindquist E.A."/>
            <person name="Lipzen A."/>
            <person name="Lundell T."/>
            <person name="Morin E."/>
            <person name="Murat C."/>
            <person name="Riley R."/>
            <person name="Ohm R."/>
            <person name="Sun H."/>
            <person name="Tunlid A."/>
            <person name="Henrissat B."/>
            <person name="Grigoriev I.V."/>
            <person name="Hibbett D.S."/>
            <person name="Martin F."/>
        </authorList>
    </citation>
    <scope>NUCLEOTIDE SEQUENCE [LARGE SCALE GENOMIC DNA]</scope>
    <source>
        <strain evidence="2 3">FD-317 M1</strain>
    </source>
</reference>
<dbReference type="HOGENOM" id="CLU_1240271_0_0_1"/>
<organism evidence="2 3">
    <name type="scientific">Collybiopsis luxurians FD-317 M1</name>
    <dbReference type="NCBI Taxonomy" id="944289"/>
    <lineage>
        <taxon>Eukaryota</taxon>
        <taxon>Fungi</taxon>
        <taxon>Dikarya</taxon>
        <taxon>Basidiomycota</taxon>
        <taxon>Agaricomycotina</taxon>
        <taxon>Agaricomycetes</taxon>
        <taxon>Agaricomycetidae</taxon>
        <taxon>Agaricales</taxon>
        <taxon>Marasmiineae</taxon>
        <taxon>Omphalotaceae</taxon>
        <taxon>Collybiopsis</taxon>
        <taxon>Collybiopsis luxurians</taxon>
    </lineage>
</organism>
<proteinExistence type="predicted"/>
<feature type="compositionally biased region" description="Basic and acidic residues" evidence="1">
    <location>
        <begin position="211"/>
        <end position="223"/>
    </location>
</feature>
<evidence type="ECO:0000313" key="2">
    <source>
        <dbReference type="EMBL" id="KIK56326.1"/>
    </source>
</evidence>